<keyword evidence="1 4" id="KW-0378">Hydrolase</keyword>
<dbReference type="PANTHER" id="PTHR30005">
    <property type="entry name" value="EXOPOLYPHOSPHATASE"/>
    <property type="match status" value="1"/>
</dbReference>
<dbReference type="InterPro" id="IPR030673">
    <property type="entry name" value="PyroPPase_GppA_Ppx"/>
</dbReference>
<name>A0A380N0V0_9GAMM</name>
<dbReference type="CDD" id="cd24053">
    <property type="entry name" value="ASKHA_NBD_EcPPX-GppA-like"/>
    <property type="match status" value="1"/>
</dbReference>
<accession>A0A380N0V0</accession>
<evidence type="ECO:0000259" key="3">
    <source>
        <dbReference type="Pfam" id="PF21447"/>
    </source>
</evidence>
<evidence type="ECO:0000313" key="4">
    <source>
        <dbReference type="EMBL" id="SUO98419.1"/>
    </source>
</evidence>
<dbReference type="RefSeq" id="WP_115219252.1">
    <property type="nucleotide sequence ID" value="NZ_UHIA01000004.1"/>
</dbReference>
<dbReference type="EMBL" id="UHIA01000004">
    <property type="protein sequence ID" value="SUO98419.1"/>
    <property type="molecule type" value="Genomic_DNA"/>
</dbReference>
<dbReference type="EC" id="3.6.1.11" evidence="4"/>
<evidence type="ECO:0000259" key="2">
    <source>
        <dbReference type="Pfam" id="PF02541"/>
    </source>
</evidence>
<reference evidence="4 5" key="1">
    <citation type="submission" date="2018-06" db="EMBL/GenBank/DDBJ databases">
        <authorList>
            <consortium name="Pathogen Informatics"/>
            <person name="Doyle S."/>
        </authorList>
    </citation>
    <scope>NUCLEOTIDE SEQUENCE [LARGE SCALE GENOMIC DNA]</scope>
    <source>
        <strain evidence="4 5">NCTC10717</strain>
    </source>
</reference>
<dbReference type="SUPFAM" id="SSF109604">
    <property type="entry name" value="HD-domain/PDEase-like"/>
    <property type="match status" value="1"/>
</dbReference>
<keyword evidence="5" id="KW-1185">Reference proteome</keyword>
<dbReference type="PIRSF" id="PIRSF001267">
    <property type="entry name" value="Pyrophosphatase_GppA_Ppx"/>
    <property type="match status" value="1"/>
</dbReference>
<dbReference type="InterPro" id="IPR048950">
    <property type="entry name" value="Ppx_GppA_C"/>
</dbReference>
<dbReference type="Gene3D" id="1.10.3210.10">
    <property type="entry name" value="Hypothetical protein af1432"/>
    <property type="match status" value="1"/>
</dbReference>
<feature type="domain" description="Ppx/GppA phosphatase C-terminal" evidence="3">
    <location>
        <begin position="313"/>
        <end position="483"/>
    </location>
</feature>
<dbReference type="PANTHER" id="PTHR30005:SF0">
    <property type="entry name" value="RETROGRADE REGULATION PROTEIN 2"/>
    <property type="match status" value="1"/>
</dbReference>
<dbReference type="AlphaFoldDB" id="A0A380N0V0"/>
<dbReference type="FunFam" id="3.30.420.40:FF:000023">
    <property type="entry name" value="Guanosine-5'-triphosphate,3'-diphosphate pyrophosphatase"/>
    <property type="match status" value="1"/>
</dbReference>
<dbReference type="Proteomes" id="UP000254575">
    <property type="component" value="Unassembled WGS sequence"/>
</dbReference>
<dbReference type="OrthoDB" id="9793035at2"/>
<dbReference type="SUPFAM" id="SSF53067">
    <property type="entry name" value="Actin-like ATPase domain"/>
    <property type="match status" value="2"/>
</dbReference>
<feature type="domain" description="Ppx/GppA phosphatase N-terminal" evidence="2">
    <location>
        <begin position="21"/>
        <end position="303"/>
    </location>
</feature>
<gene>
    <name evidence="4" type="primary">ppx</name>
    <name evidence="4" type="ORF">NCTC10717_02171</name>
</gene>
<sequence>MHKQSSYYAALDLGSNSFHLIVVQVTASGIQEVDKIKHMVRLGEGLGKDNMLDDASIKRALTALGEMRQRIEHIPRDQVRAVGTNTMRVAKNGEEFLRKAEKALGADIEIISGNEEARLIYLGISEHNFFKDVTLVIDVGGGSTEVIIGEGETPKVLRSMKIGCANMANKFFPRGKITKTGIKKALSHVAVTIEPHVKELSMHEYQRAVMSSGTAKSTEKVLQKLGISNQGITQQGLHRLLEVLLEIGHADKLAERLEIDPARAFGFTGGVCILAGLCDILHIESAFVSQAALREGVLLDLMGRDEDDSHDERELTVAAMQHRFTVDTLQAERVAKMAQHINAAMAQEAPLRFAPLLGFAAQLHEIGLAVARGKQHQHGAYLMEHADMPGFSQVMQKMMAILLRGQRKKLPAKLIRELNPAYQEFIWQYLLALRLAVLLYRSRVPLAESDWPTVKLKDKILSLSFSEQYLQKHPLSVADLQEELKYWDDAPFSLQVNFPEIKK</sequence>
<evidence type="ECO:0000313" key="5">
    <source>
        <dbReference type="Proteomes" id="UP000254575"/>
    </source>
</evidence>
<dbReference type="InterPro" id="IPR043129">
    <property type="entry name" value="ATPase_NBD"/>
</dbReference>
<proteinExistence type="predicted"/>
<dbReference type="Gene3D" id="3.30.420.150">
    <property type="entry name" value="Exopolyphosphatase. Domain 2"/>
    <property type="match status" value="1"/>
</dbReference>
<dbReference type="InterPro" id="IPR003695">
    <property type="entry name" value="Ppx_GppA_N"/>
</dbReference>
<organism evidence="4 5">
    <name type="scientific">Suttonella indologenes</name>
    <dbReference type="NCBI Taxonomy" id="13276"/>
    <lineage>
        <taxon>Bacteria</taxon>
        <taxon>Pseudomonadati</taxon>
        <taxon>Pseudomonadota</taxon>
        <taxon>Gammaproteobacteria</taxon>
        <taxon>Cardiobacteriales</taxon>
        <taxon>Cardiobacteriaceae</taxon>
        <taxon>Suttonella</taxon>
    </lineage>
</organism>
<dbReference type="Gene3D" id="3.30.420.40">
    <property type="match status" value="1"/>
</dbReference>
<evidence type="ECO:0000256" key="1">
    <source>
        <dbReference type="ARBA" id="ARBA00022801"/>
    </source>
</evidence>
<dbReference type="GO" id="GO:0004309">
    <property type="term" value="F:exopolyphosphatase activity"/>
    <property type="evidence" value="ECO:0007669"/>
    <property type="project" value="UniProtKB-EC"/>
</dbReference>
<dbReference type="InterPro" id="IPR050273">
    <property type="entry name" value="GppA/Ppx_hydrolase"/>
</dbReference>
<protein>
    <submittedName>
        <fullName evidence="4">Exopolyphosphatase</fullName>
        <ecNumber evidence="4">3.6.1.11</ecNumber>
    </submittedName>
</protein>
<dbReference type="Pfam" id="PF21447">
    <property type="entry name" value="Ppx-GppA_III"/>
    <property type="match status" value="1"/>
</dbReference>
<dbReference type="Pfam" id="PF02541">
    <property type="entry name" value="Ppx-GppA"/>
    <property type="match status" value="1"/>
</dbReference>